<dbReference type="eggNOG" id="COG5482">
    <property type="taxonomic scope" value="Bacteria"/>
</dbReference>
<dbReference type="InterPro" id="IPR011335">
    <property type="entry name" value="Restrct_endonuc-II-like"/>
</dbReference>
<accession>A0YB76</accession>
<reference evidence="1 2" key="1">
    <citation type="journal article" date="2010" name="J. Bacteriol.">
        <title>Genome sequence of the oligotrophic marine Gammaproteobacterium HTCC2143, isolated from the Oregon Coast.</title>
        <authorList>
            <person name="Oh H.M."/>
            <person name="Kang I."/>
            <person name="Ferriera S."/>
            <person name="Giovannoni S.J."/>
            <person name="Cho J.C."/>
        </authorList>
    </citation>
    <scope>NUCLEOTIDE SEQUENCE [LARGE SCALE GENOMIC DNA]</scope>
    <source>
        <strain evidence="1 2">HTCC2143</strain>
    </source>
</reference>
<proteinExistence type="predicted"/>
<dbReference type="SUPFAM" id="SSF52980">
    <property type="entry name" value="Restriction endonuclease-like"/>
    <property type="match status" value="1"/>
</dbReference>
<dbReference type="STRING" id="247633.GP2143_05130"/>
<protein>
    <submittedName>
        <fullName evidence="1">Uncharacterized protein</fullName>
    </submittedName>
</protein>
<dbReference type="Proteomes" id="UP000004931">
    <property type="component" value="Unassembled WGS sequence"/>
</dbReference>
<comment type="caution">
    <text evidence="1">The sequence shown here is derived from an EMBL/GenBank/DDBJ whole genome shotgun (WGS) entry which is preliminary data.</text>
</comment>
<dbReference type="InterPro" id="IPR018679">
    <property type="entry name" value="DUF2161"/>
</dbReference>
<gene>
    <name evidence="1" type="ORF">GP2143_05130</name>
</gene>
<name>A0YB76_9GAMM</name>
<organism evidence="1 2">
    <name type="scientific">marine gamma proteobacterium HTCC2143</name>
    <dbReference type="NCBI Taxonomy" id="247633"/>
    <lineage>
        <taxon>Bacteria</taxon>
        <taxon>Pseudomonadati</taxon>
        <taxon>Pseudomonadota</taxon>
        <taxon>Gammaproteobacteria</taxon>
        <taxon>Cellvibrionales</taxon>
        <taxon>Spongiibacteraceae</taxon>
        <taxon>BD1-7 clade</taxon>
    </lineage>
</organism>
<keyword evidence="2" id="KW-1185">Reference proteome</keyword>
<evidence type="ECO:0000313" key="2">
    <source>
        <dbReference type="Proteomes" id="UP000004931"/>
    </source>
</evidence>
<dbReference type="EMBL" id="AAVT01000002">
    <property type="protein sequence ID" value="EAW31806.1"/>
    <property type="molecule type" value="Genomic_DNA"/>
</dbReference>
<sequence>MLETDLSAPVKSYLEGHGYQVNCEVKNCDIVATKDDDVIVVELKTSINLTLIVQATNRQTLSDSVYVAVPAPNKKSRHWRGVITVLKRLELGLLLVETNPMGMTVSKQFDPMPYQGKKNSRRRRALLTEVAERSGDYNIGGSTKTMLMTAYRENAILIAYCLSQLGPTSPKQLRQHGTGEKTTGILSNNHYDWFQRVEKGVYKLTDKGEVESKSFKVIYKKAITHFKNGQQG</sequence>
<dbReference type="AlphaFoldDB" id="A0YB76"/>
<dbReference type="Pfam" id="PF09929">
    <property type="entry name" value="DUF2161"/>
    <property type="match status" value="1"/>
</dbReference>
<dbReference type="OrthoDB" id="9795163at2"/>
<evidence type="ECO:0000313" key="1">
    <source>
        <dbReference type="EMBL" id="EAW31806.1"/>
    </source>
</evidence>